<keyword evidence="3 7" id="KW-0732">Signal</keyword>
<keyword evidence="10" id="KW-1185">Reference proteome</keyword>
<proteinExistence type="inferred from homology"/>
<dbReference type="InterPro" id="IPR008256">
    <property type="entry name" value="Peptidase_S1B"/>
</dbReference>
<dbReference type="GO" id="GO:0016787">
    <property type="term" value="F:hydrolase activity"/>
    <property type="evidence" value="ECO:0007669"/>
    <property type="project" value="UniProtKB-KW"/>
</dbReference>
<sequence length="348" mass="37817">MLKKTFTFISFALLSSQAFAVENGTPIDWSQHNNTVRFDSQQTGRQGLCSGTIIAGRYVLTAAHCLEESELDSFTISTGDSYPASNRIGHPNFVEDGSFSGEDIGIVTIAQPIEYSNIQFLNIENREENEPIIIAGFGGTIDTLNSVALTFSHYHWVDHFALYADVVDEEKHTTGGDSGAAWVNETNEIIAIHKGSDVTVSWDDNGNEINTRETYGTDIQAVQDFLTSNIDGWHYPTLADANGRTTITVQSLHQGGITDSAYTEGDVTLLTNESTCITKGTISPFEQCTYVIESNGDEGKLFLSNSESVHINKPEDNAGGGNSGDDSGGSLGFWSLLLLSIASLRRKY</sequence>
<protein>
    <recommendedName>
        <fullName evidence="7">Serine protease</fullName>
        <ecNumber evidence="7">3.4.21.-</ecNumber>
    </recommendedName>
</protein>
<keyword evidence="6" id="KW-1015">Disulfide bond</keyword>
<dbReference type="EMBL" id="JBIHSE010000005">
    <property type="protein sequence ID" value="MFH0274992.1"/>
    <property type="molecule type" value="Genomic_DNA"/>
</dbReference>
<evidence type="ECO:0000256" key="1">
    <source>
        <dbReference type="ARBA" id="ARBA00008764"/>
    </source>
</evidence>
<name>A0ABW7JF26_9VIBR</name>
<evidence type="ECO:0000256" key="5">
    <source>
        <dbReference type="ARBA" id="ARBA00022825"/>
    </source>
</evidence>
<accession>A0ABW7JF26</accession>
<organism evidence="9 10">
    <name type="scientific">Vibrio jasicida</name>
    <dbReference type="NCBI Taxonomy" id="766224"/>
    <lineage>
        <taxon>Bacteria</taxon>
        <taxon>Pseudomonadati</taxon>
        <taxon>Pseudomonadota</taxon>
        <taxon>Gammaproteobacteria</taxon>
        <taxon>Vibrionales</taxon>
        <taxon>Vibrionaceae</taxon>
        <taxon>Vibrio</taxon>
    </lineage>
</organism>
<dbReference type="Pfam" id="PF00089">
    <property type="entry name" value="Trypsin"/>
    <property type="match status" value="1"/>
</dbReference>
<dbReference type="InterPro" id="IPR051487">
    <property type="entry name" value="Ser/Thr_Proteases_Immune/Dev"/>
</dbReference>
<dbReference type="PROSITE" id="PS00134">
    <property type="entry name" value="TRYPSIN_HIS"/>
    <property type="match status" value="1"/>
</dbReference>
<comment type="similarity">
    <text evidence="1 7">Belongs to the peptidase S1B family.</text>
</comment>
<evidence type="ECO:0000256" key="4">
    <source>
        <dbReference type="ARBA" id="ARBA00022801"/>
    </source>
</evidence>
<dbReference type="SMART" id="SM00020">
    <property type="entry name" value="Tryp_SPc"/>
    <property type="match status" value="1"/>
</dbReference>
<dbReference type="SUPFAM" id="SSF50494">
    <property type="entry name" value="Trypsin-like serine proteases"/>
    <property type="match status" value="1"/>
</dbReference>
<keyword evidence="4 7" id="KW-0378">Hydrolase</keyword>
<evidence type="ECO:0000256" key="3">
    <source>
        <dbReference type="ARBA" id="ARBA00022729"/>
    </source>
</evidence>
<comment type="caution">
    <text evidence="9">The sequence shown here is derived from an EMBL/GenBank/DDBJ whole genome shotgun (WGS) entry which is preliminary data.</text>
</comment>
<reference evidence="9 10" key="1">
    <citation type="submission" date="2024-10" db="EMBL/GenBank/DDBJ databases">
        <authorList>
            <person name="Yibar A."/>
            <person name="Saticioglu I.B."/>
            <person name="Duman M."/>
            <person name="Ajmi N."/>
            <person name="Gurler F."/>
            <person name="Ay H."/>
            <person name="Onuk E."/>
            <person name="Guler S."/>
            <person name="Romalde J.L."/>
        </authorList>
    </citation>
    <scope>NUCLEOTIDE SEQUENCE [LARGE SCALE GENOMIC DNA]</scope>
    <source>
        <strain evidence="9 10">1-TCBS-A</strain>
    </source>
</reference>
<keyword evidence="5 7" id="KW-0720">Serine protease</keyword>
<dbReference type="PANTHER" id="PTHR24256">
    <property type="entry name" value="TRYPTASE-RELATED"/>
    <property type="match status" value="1"/>
</dbReference>
<dbReference type="Gene3D" id="2.40.10.10">
    <property type="entry name" value="Trypsin-like serine proteases"/>
    <property type="match status" value="1"/>
</dbReference>
<evidence type="ECO:0000259" key="8">
    <source>
        <dbReference type="SMART" id="SM00020"/>
    </source>
</evidence>
<evidence type="ECO:0000256" key="7">
    <source>
        <dbReference type="RuleBase" id="RU004296"/>
    </source>
</evidence>
<evidence type="ECO:0000313" key="10">
    <source>
        <dbReference type="Proteomes" id="UP001607221"/>
    </source>
</evidence>
<dbReference type="EC" id="3.4.21.-" evidence="7"/>
<dbReference type="Proteomes" id="UP001607221">
    <property type="component" value="Unassembled WGS sequence"/>
</dbReference>
<dbReference type="NCBIfam" id="TIGR03501">
    <property type="entry name" value="GlyGly_CTERM"/>
    <property type="match status" value="1"/>
</dbReference>
<evidence type="ECO:0000256" key="2">
    <source>
        <dbReference type="ARBA" id="ARBA00022670"/>
    </source>
</evidence>
<dbReference type="PRINTS" id="PR00839">
    <property type="entry name" value="V8PROTEASE"/>
</dbReference>
<evidence type="ECO:0000256" key="6">
    <source>
        <dbReference type="ARBA" id="ARBA00023157"/>
    </source>
</evidence>
<feature type="signal peptide" evidence="7">
    <location>
        <begin position="1"/>
        <end position="20"/>
    </location>
</feature>
<keyword evidence="2 7" id="KW-0645">Protease</keyword>
<feature type="domain" description="Peptidase S1" evidence="8">
    <location>
        <begin position="20"/>
        <end position="226"/>
    </location>
</feature>
<dbReference type="InterPro" id="IPR020008">
    <property type="entry name" value="GlyGly_CTERM"/>
</dbReference>
<dbReference type="RefSeq" id="WP_394633279.1">
    <property type="nucleotide sequence ID" value="NZ_JBIHSE010000005.1"/>
</dbReference>
<dbReference type="InterPro" id="IPR043504">
    <property type="entry name" value="Peptidase_S1_PA_chymotrypsin"/>
</dbReference>
<dbReference type="InterPro" id="IPR009003">
    <property type="entry name" value="Peptidase_S1_PA"/>
</dbReference>
<evidence type="ECO:0000313" key="9">
    <source>
        <dbReference type="EMBL" id="MFH0274992.1"/>
    </source>
</evidence>
<dbReference type="InterPro" id="IPR001254">
    <property type="entry name" value="Trypsin_dom"/>
</dbReference>
<feature type="chain" id="PRO_5045012239" description="Serine protease" evidence="7">
    <location>
        <begin position="21"/>
        <end position="348"/>
    </location>
</feature>
<gene>
    <name evidence="9" type="ORF">ACGRHZ_27360</name>
</gene>
<dbReference type="InterPro" id="IPR018114">
    <property type="entry name" value="TRYPSIN_HIS"/>
</dbReference>